<sequence length="215" mass="23912">MSRSAGRAARTLAIAMLGLGLTGCASMSQGDCLTGDWAGVGYQDGAAGHPPSRLSDHERACTAYGVHPDRERYFAARERGLDAYCTPYRGFEAGRLGRKYHGVCPPGLADGFLAGYDDGLRVHAATEHHEDVRSELRELDRRIDDMEDELDDIGERLAAGGLDKEARNSLQRNRDHLHGDLKRAHRQRDAAAHRERAAADHVARLRHMLSQRYRW</sequence>
<feature type="region of interest" description="Disordered" evidence="2">
    <location>
        <begin position="164"/>
        <end position="195"/>
    </location>
</feature>
<evidence type="ECO:0000313" key="4">
    <source>
        <dbReference type="EMBL" id="GAA3925318.1"/>
    </source>
</evidence>
<evidence type="ECO:0000313" key="5">
    <source>
        <dbReference type="Proteomes" id="UP001501727"/>
    </source>
</evidence>
<dbReference type="PROSITE" id="PS51257">
    <property type="entry name" value="PROKAR_LIPOPROTEIN"/>
    <property type="match status" value="1"/>
</dbReference>
<dbReference type="InterPro" id="IPR021242">
    <property type="entry name" value="DUF2799"/>
</dbReference>
<dbReference type="EMBL" id="BAAAZU010000010">
    <property type="protein sequence ID" value="GAA3925318.1"/>
    <property type="molecule type" value="Genomic_DNA"/>
</dbReference>
<protein>
    <recommendedName>
        <fullName evidence="6">DUF2799 domain-containing protein</fullName>
    </recommendedName>
</protein>
<evidence type="ECO:0000256" key="3">
    <source>
        <dbReference type="SAM" id="SignalP"/>
    </source>
</evidence>
<evidence type="ECO:0000256" key="2">
    <source>
        <dbReference type="SAM" id="MobiDB-lite"/>
    </source>
</evidence>
<feature type="chain" id="PRO_5046377325" description="DUF2799 domain-containing protein" evidence="3">
    <location>
        <begin position="28"/>
        <end position="215"/>
    </location>
</feature>
<feature type="signal peptide" evidence="3">
    <location>
        <begin position="1"/>
        <end position="27"/>
    </location>
</feature>
<dbReference type="Proteomes" id="UP001501727">
    <property type="component" value="Unassembled WGS sequence"/>
</dbReference>
<accession>A0ABP7MLZ0</accession>
<feature type="coiled-coil region" evidence="1">
    <location>
        <begin position="122"/>
        <end position="156"/>
    </location>
</feature>
<keyword evidence="1" id="KW-0175">Coiled coil</keyword>
<comment type="caution">
    <text evidence="4">The sequence shown here is derived from an EMBL/GenBank/DDBJ whole genome shotgun (WGS) entry which is preliminary data.</text>
</comment>
<dbReference type="Pfam" id="PF10973">
    <property type="entry name" value="DUF2799"/>
    <property type="match status" value="1"/>
</dbReference>
<organism evidence="4 5">
    <name type="scientific">Luteimonas lutimaris</name>
    <dbReference type="NCBI Taxonomy" id="698645"/>
    <lineage>
        <taxon>Bacteria</taxon>
        <taxon>Pseudomonadati</taxon>
        <taxon>Pseudomonadota</taxon>
        <taxon>Gammaproteobacteria</taxon>
        <taxon>Lysobacterales</taxon>
        <taxon>Lysobacteraceae</taxon>
        <taxon>Luteimonas</taxon>
    </lineage>
</organism>
<proteinExistence type="predicted"/>
<keyword evidence="3" id="KW-0732">Signal</keyword>
<evidence type="ECO:0008006" key="6">
    <source>
        <dbReference type="Google" id="ProtNLM"/>
    </source>
</evidence>
<name>A0ABP7MLZ0_9GAMM</name>
<keyword evidence="5" id="KW-1185">Reference proteome</keyword>
<gene>
    <name evidence="4" type="ORF">GCM10022229_19030</name>
</gene>
<dbReference type="RefSeq" id="WP_344759755.1">
    <property type="nucleotide sequence ID" value="NZ_BAAAZU010000010.1"/>
</dbReference>
<reference evidence="5" key="1">
    <citation type="journal article" date="2019" name="Int. J. Syst. Evol. Microbiol.">
        <title>The Global Catalogue of Microorganisms (GCM) 10K type strain sequencing project: providing services to taxonomists for standard genome sequencing and annotation.</title>
        <authorList>
            <consortium name="The Broad Institute Genomics Platform"/>
            <consortium name="The Broad Institute Genome Sequencing Center for Infectious Disease"/>
            <person name="Wu L."/>
            <person name="Ma J."/>
        </authorList>
    </citation>
    <scope>NUCLEOTIDE SEQUENCE [LARGE SCALE GENOMIC DNA]</scope>
    <source>
        <strain evidence="5">JCM 16916</strain>
    </source>
</reference>
<evidence type="ECO:0000256" key="1">
    <source>
        <dbReference type="SAM" id="Coils"/>
    </source>
</evidence>